<gene>
    <name evidence="2" type="ORF">KFL_003020110</name>
</gene>
<dbReference type="EMBL" id="DF237251">
    <property type="protein sequence ID" value="GAQ86651.1"/>
    <property type="molecule type" value="Genomic_DNA"/>
</dbReference>
<reference evidence="2 3" key="1">
    <citation type="journal article" date="2014" name="Nat. Commun.">
        <title>Klebsormidium flaccidum genome reveals primary factors for plant terrestrial adaptation.</title>
        <authorList>
            <person name="Hori K."/>
            <person name="Maruyama F."/>
            <person name="Fujisawa T."/>
            <person name="Togashi T."/>
            <person name="Yamamoto N."/>
            <person name="Seo M."/>
            <person name="Sato S."/>
            <person name="Yamada T."/>
            <person name="Mori H."/>
            <person name="Tajima N."/>
            <person name="Moriyama T."/>
            <person name="Ikeuchi M."/>
            <person name="Watanabe M."/>
            <person name="Wada H."/>
            <person name="Kobayashi K."/>
            <person name="Saito M."/>
            <person name="Masuda T."/>
            <person name="Sasaki-Sekimoto Y."/>
            <person name="Mashiguchi K."/>
            <person name="Awai K."/>
            <person name="Shimojima M."/>
            <person name="Masuda S."/>
            <person name="Iwai M."/>
            <person name="Nobusawa T."/>
            <person name="Narise T."/>
            <person name="Kondo S."/>
            <person name="Saito H."/>
            <person name="Sato R."/>
            <person name="Murakawa M."/>
            <person name="Ihara Y."/>
            <person name="Oshima-Yamada Y."/>
            <person name="Ohtaka K."/>
            <person name="Satoh M."/>
            <person name="Sonobe K."/>
            <person name="Ishii M."/>
            <person name="Ohtani R."/>
            <person name="Kanamori-Sato M."/>
            <person name="Honoki R."/>
            <person name="Miyazaki D."/>
            <person name="Mochizuki H."/>
            <person name="Umetsu J."/>
            <person name="Higashi K."/>
            <person name="Shibata D."/>
            <person name="Kamiya Y."/>
            <person name="Sato N."/>
            <person name="Nakamura Y."/>
            <person name="Tabata S."/>
            <person name="Ida S."/>
            <person name="Kurokawa K."/>
            <person name="Ohta H."/>
        </authorList>
    </citation>
    <scope>NUCLEOTIDE SEQUENCE [LARGE SCALE GENOMIC DNA]</scope>
    <source>
        <strain evidence="2 3">NIES-2285</strain>
    </source>
</reference>
<feature type="region of interest" description="Disordered" evidence="1">
    <location>
        <begin position="172"/>
        <end position="201"/>
    </location>
</feature>
<keyword evidence="3" id="KW-1185">Reference proteome</keyword>
<dbReference type="Proteomes" id="UP000054558">
    <property type="component" value="Unassembled WGS sequence"/>
</dbReference>
<dbReference type="OMA" id="CYSNIDL"/>
<accession>A0A0U9HSU7</accession>
<feature type="region of interest" description="Disordered" evidence="1">
    <location>
        <begin position="1"/>
        <end position="35"/>
    </location>
</feature>
<dbReference type="PANTHER" id="PTHR38926">
    <property type="entry name" value="F-BOX DOMAIN CONTAINING PROTEIN, EXPRESSED"/>
    <property type="match status" value="1"/>
</dbReference>
<organism evidence="2 3">
    <name type="scientific">Klebsormidium nitens</name>
    <name type="common">Green alga</name>
    <name type="synonym">Ulothrix nitens</name>
    <dbReference type="NCBI Taxonomy" id="105231"/>
    <lineage>
        <taxon>Eukaryota</taxon>
        <taxon>Viridiplantae</taxon>
        <taxon>Streptophyta</taxon>
        <taxon>Klebsormidiophyceae</taxon>
        <taxon>Klebsormidiales</taxon>
        <taxon>Klebsormidiaceae</taxon>
        <taxon>Klebsormidium</taxon>
    </lineage>
</organism>
<dbReference type="AlphaFoldDB" id="A0A0U9HSU7"/>
<dbReference type="OrthoDB" id="10257471at2759"/>
<dbReference type="Gene3D" id="3.80.10.10">
    <property type="entry name" value="Ribonuclease Inhibitor"/>
    <property type="match status" value="2"/>
</dbReference>
<sequence>MDALLKETRDRKRQRSRASHAEAEGQVESSLTHLLQGENSGTVEAALRAMEAKAGGGNEALYRGLLALGAQLQDFGNTLARQHAADLNAGVWPFTQDLSVKIFSHMSAHDRAHAAAVCTFFARTAADPACYEVLDLVPRGLHVTSATVIKLVRRAGHFLRVLKLGVLPKPPLPAAHSPSSRTARRRSSLATSASPGSSSPLVRPAWVPEYTDKTLPLSRLMQGKEKGRLCPLGRHSLHVLSPAQSAAGANLHALHLYNVVELDGRAVTAALASCPRLHDLEVIGLQVAPACMLEAVAEHCPLLVRFCCQPRKRTSLFDVWDQDPARRSTLRSTLCERVAARCPSLASLTLRSCIVQDRKVAIFLKKLPLQYVDLCGAQYLNGSFLKDLAALRDCRLEHLLLRDCMRLREDCVEAFLQALLSDECKSLRSLDVSSKNGLASGEWFARHKSGRVADAVARLPQQRPGCWLTADFPDVSDSGSDESDDASEDSDENVGSEVGSTDEESDAEDDDDNDDDDDDDDDDLDEDDDSDEDDDDDEDDSSGDDDEDDNEARGRQALERAQLLLRAAQERLQSVANSRRFGGDD</sequence>
<feature type="region of interest" description="Disordered" evidence="1">
    <location>
        <begin position="466"/>
        <end position="558"/>
    </location>
</feature>
<dbReference type="PANTHER" id="PTHR38926:SF2">
    <property type="entry name" value="F-BOX_LRR-REPEAT PROTEIN 21-RELATED"/>
    <property type="match status" value="1"/>
</dbReference>
<feature type="compositionally biased region" description="Low complexity" evidence="1">
    <location>
        <begin position="188"/>
        <end position="201"/>
    </location>
</feature>
<name>A0A0U9HSU7_KLENI</name>
<evidence type="ECO:0000313" key="2">
    <source>
        <dbReference type="EMBL" id="GAQ86651.1"/>
    </source>
</evidence>
<feature type="compositionally biased region" description="Acidic residues" evidence="1">
    <location>
        <begin position="479"/>
        <end position="550"/>
    </location>
</feature>
<dbReference type="InterPro" id="IPR032675">
    <property type="entry name" value="LRR_dom_sf"/>
</dbReference>
<evidence type="ECO:0000313" key="3">
    <source>
        <dbReference type="Proteomes" id="UP000054558"/>
    </source>
</evidence>
<dbReference type="SUPFAM" id="SSF52047">
    <property type="entry name" value="RNI-like"/>
    <property type="match status" value="1"/>
</dbReference>
<dbReference type="Gene3D" id="3.30.70.2850">
    <property type="match status" value="1"/>
</dbReference>
<evidence type="ECO:0000256" key="1">
    <source>
        <dbReference type="SAM" id="MobiDB-lite"/>
    </source>
</evidence>
<feature type="compositionally biased region" description="Basic and acidic residues" evidence="1">
    <location>
        <begin position="1"/>
        <end position="10"/>
    </location>
</feature>
<dbReference type="STRING" id="105231.A0A0U9HSU7"/>
<proteinExistence type="predicted"/>
<protein>
    <submittedName>
        <fullName evidence="2">Uncharacterized protein</fullName>
    </submittedName>
</protein>